<name>A0A5C3NE31_9AGAM</name>
<evidence type="ECO:0000313" key="2">
    <source>
        <dbReference type="EMBL" id="TFK55580.1"/>
    </source>
</evidence>
<feature type="region of interest" description="Disordered" evidence="1">
    <location>
        <begin position="210"/>
        <end position="231"/>
    </location>
</feature>
<evidence type="ECO:0000256" key="1">
    <source>
        <dbReference type="SAM" id="MobiDB-lite"/>
    </source>
</evidence>
<feature type="region of interest" description="Disordered" evidence="1">
    <location>
        <begin position="176"/>
        <end position="197"/>
    </location>
</feature>
<feature type="compositionally biased region" description="Low complexity" evidence="1">
    <location>
        <begin position="1"/>
        <end position="17"/>
    </location>
</feature>
<sequence length="623" mass="67751">MDAAPPRASSASQASDPVQLPKSGGVRGEVIEILSNTANGVLAELGYYPGIVPQLEAAHAAIADLRKQNTALWEDNRRLAQCLEVVKARLTTVSATEEDRVERVLSLMAEGEALRIERDALSRTLAHTSQEGKMKRMLKELDSLTHKYQVALTDVALMHNNLVTIYTKPGPHTLVGPAPTSQAASTSRNNVRPHGNGVVAVPVAVPATRPASRDMGHQDPPRPQRQRNASCARPQALIPVPAEFVQKQAAHTVTQPGPDMYQPGGPAAIPSEQSMPRPGQSVPMTMQQTALPMHLMNQQTAIHHQGQRRPSQHHMAQPAQQRPIVQYVLNNTSIAHPHGQPVPRPDIHHVHALHQAQNPPVAHHAPTPPQHSATHSPFAYGVTSTQNSTPSNSRPPSSHSSRQAYPLSINTHISPLSTPDGSRPPSAVLYRRVSQHAYPMTPSTPSMNIREGDMQFPLTPQSARITTTPTKNVVTGAIRRREVEVTDLTRDDEPEQKRPRLDDVAKAAQAQHIAKLPSSTLPDGGTEKPIVDEPEPTAVDGELGMASPTEQEEGTTLPPERCAEAMFSEVEQGNPAKGLICYLCRHRYQTTDGAEQPTVFTSPTLDELVEHVKTSHPSVWDTF</sequence>
<feature type="compositionally biased region" description="Low complexity" evidence="1">
    <location>
        <begin position="383"/>
        <end position="403"/>
    </location>
</feature>
<dbReference type="STRING" id="5364.A0A5C3NE31"/>
<feature type="region of interest" description="Disordered" evidence="1">
    <location>
        <begin position="1"/>
        <end position="23"/>
    </location>
</feature>
<protein>
    <submittedName>
        <fullName evidence="2">Uncharacterized protein</fullName>
    </submittedName>
</protein>
<feature type="compositionally biased region" description="Polar residues" evidence="1">
    <location>
        <begin position="179"/>
        <end position="190"/>
    </location>
</feature>
<dbReference type="AlphaFoldDB" id="A0A5C3NE31"/>
<evidence type="ECO:0000313" key="3">
    <source>
        <dbReference type="Proteomes" id="UP000305948"/>
    </source>
</evidence>
<feature type="compositionally biased region" description="Basic and acidic residues" evidence="1">
    <location>
        <begin position="211"/>
        <end position="222"/>
    </location>
</feature>
<keyword evidence="3" id="KW-1185">Reference proteome</keyword>
<organism evidence="2 3">
    <name type="scientific">Heliocybe sulcata</name>
    <dbReference type="NCBI Taxonomy" id="5364"/>
    <lineage>
        <taxon>Eukaryota</taxon>
        <taxon>Fungi</taxon>
        <taxon>Dikarya</taxon>
        <taxon>Basidiomycota</taxon>
        <taxon>Agaricomycotina</taxon>
        <taxon>Agaricomycetes</taxon>
        <taxon>Gloeophyllales</taxon>
        <taxon>Gloeophyllaceae</taxon>
        <taxon>Heliocybe</taxon>
    </lineage>
</organism>
<accession>A0A5C3NE31</accession>
<proteinExistence type="predicted"/>
<feature type="compositionally biased region" description="Basic and acidic residues" evidence="1">
    <location>
        <begin position="486"/>
        <end position="505"/>
    </location>
</feature>
<feature type="region of interest" description="Disordered" evidence="1">
    <location>
        <begin position="355"/>
        <end position="403"/>
    </location>
</feature>
<dbReference type="EMBL" id="ML213504">
    <property type="protein sequence ID" value="TFK55580.1"/>
    <property type="molecule type" value="Genomic_DNA"/>
</dbReference>
<gene>
    <name evidence="2" type="ORF">OE88DRAFT_1731253</name>
</gene>
<feature type="region of interest" description="Disordered" evidence="1">
    <location>
        <begin position="486"/>
        <end position="557"/>
    </location>
</feature>
<dbReference type="Proteomes" id="UP000305948">
    <property type="component" value="Unassembled WGS sequence"/>
</dbReference>
<reference evidence="2 3" key="1">
    <citation type="journal article" date="2019" name="Nat. Ecol. Evol.">
        <title>Megaphylogeny resolves global patterns of mushroom evolution.</title>
        <authorList>
            <person name="Varga T."/>
            <person name="Krizsan K."/>
            <person name="Foldi C."/>
            <person name="Dima B."/>
            <person name="Sanchez-Garcia M."/>
            <person name="Sanchez-Ramirez S."/>
            <person name="Szollosi G.J."/>
            <person name="Szarkandi J.G."/>
            <person name="Papp V."/>
            <person name="Albert L."/>
            <person name="Andreopoulos W."/>
            <person name="Angelini C."/>
            <person name="Antonin V."/>
            <person name="Barry K.W."/>
            <person name="Bougher N.L."/>
            <person name="Buchanan P."/>
            <person name="Buyck B."/>
            <person name="Bense V."/>
            <person name="Catcheside P."/>
            <person name="Chovatia M."/>
            <person name="Cooper J."/>
            <person name="Damon W."/>
            <person name="Desjardin D."/>
            <person name="Finy P."/>
            <person name="Geml J."/>
            <person name="Haridas S."/>
            <person name="Hughes K."/>
            <person name="Justo A."/>
            <person name="Karasinski D."/>
            <person name="Kautmanova I."/>
            <person name="Kiss B."/>
            <person name="Kocsube S."/>
            <person name="Kotiranta H."/>
            <person name="LaButti K.M."/>
            <person name="Lechner B.E."/>
            <person name="Liimatainen K."/>
            <person name="Lipzen A."/>
            <person name="Lukacs Z."/>
            <person name="Mihaltcheva S."/>
            <person name="Morgado L.N."/>
            <person name="Niskanen T."/>
            <person name="Noordeloos M.E."/>
            <person name="Ohm R.A."/>
            <person name="Ortiz-Santana B."/>
            <person name="Ovrebo C."/>
            <person name="Racz N."/>
            <person name="Riley R."/>
            <person name="Savchenko A."/>
            <person name="Shiryaev A."/>
            <person name="Soop K."/>
            <person name="Spirin V."/>
            <person name="Szebenyi C."/>
            <person name="Tomsovsky M."/>
            <person name="Tulloss R.E."/>
            <person name="Uehling J."/>
            <person name="Grigoriev I.V."/>
            <person name="Vagvolgyi C."/>
            <person name="Papp T."/>
            <person name="Martin F.M."/>
            <person name="Miettinen O."/>
            <person name="Hibbett D.S."/>
            <person name="Nagy L.G."/>
        </authorList>
    </citation>
    <scope>NUCLEOTIDE SEQUENCE [LARGE SCALE GENOMIC DNA]</scope>
    <source>
        <strain evidence="2 3">OMC1185</strain>
    </source>
</reference>
<dbReference type="OrthoDB" id="3263403at2759"/>